<dbReference type="KEGG" id="obj:EIO64_07610"/>
<gene>
    <name evidence="2" type="ORF">EIO64_07610</name>
</gene>
<keyword evidence="3" id="KW-1185">Reference proteome</keyword>
<organism evidence="2 3">
    <name type="scientific">Dysosmobacter welbionis</name>
    <dbReference type="NCBI Taxonomy" id="2093857"/>
    <lineage>
        <taxon>Bacteria</taxon>
        <taxon>Bacillati</taxon>
        <taxon>Bacillota</taxon>
        <taxon>Clostridia</taxon>
        <taxon>Eubacteriales</taxon>
        <taxon>Oscillospiraceae</taxon>
        <taxon>Dysosmobacter</taxon>
    </lineage>
</organism>
<evidence type="ECO:0000313" key="2">
    <source>
        <dbReference type="EMBL" id="QCI59100.1"/>
    </source>
</evidence>
<reference evidence="3" key="1">
    <citation type="submission" date="2018-12" db="EMBL/GenBank/DDBJ databases">
        <title>Dusodibacter welbiota gen. nov., sp. nov., isolated from human faeces and emended description of the Oscillibacter genus.</title>
        <authorList>
            <person name="Le Roy T."/>
            <person name="Van der Smissen P."/>
            <person name="Delzenne N."/>
            <person name="Muccioli G."/>
            <person name="Collet J.F."/>
            <person name="Cani P.D."/>
        </authorList>
    </citation>
    <scope>NUCLEOTIDE SEQUENCE [LARGE SCALE GENOMIC DNA]</scope>
    <source>
        <strain evidence="3">J115</strain>
    </source>
</reference>
<dbReference type="EMBL" id="CP034413">
    <property type="protein sequence ID" value="QCI59100.1"/>
    <property type="molecule type" value="Genomic_DNA"/>
</dbReference>
<dbReference type="Pfam" id="PF04233">
    <property type="entry name" value="Phage_Mu_F"/>
    <property type="match status" value="1"/>
</dbReference>
<dbReference type="RefSeq" id="WP_136891114.1">
    <property type="nucleotide sequence ID" value="NZ_CP034413.3"/>
</dbReference>
<dbReference type="AlphaFoldDB" id="A0A4D7AUA1"/>
<dbReference type="InterPro" id="IPR006528">
    <property type="entry name" value="Phage_head_morphogenesis_dom"/>
</dbReference>
<sequence>MPTDLGHQWTDQELERLERRIARVYWEAWDDLEKTVIDYFERFQERDEQMKKLIGTVQNGKEWTEEDYKQWRLNQIGRGERFDDLATKVAERYTKANETAIAYVNDDTPGIYSLNRNYAAYTIEQAAGDVGFTLWDEQTVKRLIIEEPDLMPYYPPEKAVKRGIDLAYGKQQITASVTSSILQGSSIKKIADDLQNRISDMNRTSAVRAARTAVTGAENAGRMDSYVAAAKMGIKVRKRWIATKDNRTRHSHAMLDGKTVDYDKPFVSDLGSEMMFPGDPQGAKPGDLYNCRCSMRTVEKEGIEAEPRQMRVKGPDGRYVLVNEMTYSEWEEWVKSRGE</sequence>
<evidence type="ECO:0000259" key="1">
    <source>
        <dbReference type="Pfam" id="PF04233"/>
    </source>
</evidence>
<accession>A0A4D7AUA1</accession>
<protein>
    <submittedName>
        <fullName evidence="2">Phage head morphogenesis protein</fullName>
    </submittedName>
</protein>
<proteinExistence type="predicted"/>
<evidence type="ECO:0000313" key="3">
    <source>
        <dbReference type="Proteomes" id="UP000298642"/>
    </source>
</evidence>
<feature type="domain" description="Phage head morphogenesis" evidence="1">
    <location>
        <begin position="171"/>
        <end position="295"/>
    </location>
</feature>
<dbReference type="Proteomes" id="UP000298642">
    <property type="component" value="Chromosome"/>
</dbReference>
<name>A0A4D7AUA1_9FIRM</name>